<dbReference type="KEGG" id="cphy:B5808_02510"/>
<gene>
    <name evidence="2" type="ORF">B5808_02510</name>
</gene>
<dbReference type="InterPro" id="IPR036291">
    <property type="entry name" value="NAD(P)-bd_dom_sf"/>
</dbReference>
<accession>A0A1X9LGF3</accession>
<dbReference type="InterPro" id="IPR016040">
    <property type="entry name" value="NAD(P)-bd_dom"/>
</dbReference>
<dbReference type="SUPFAM" id="SSF51735">
    <property type="entry name" value="NAD(P)-binding Rossmann-fold domains"/>
    <property type="match status" value="1"/>
</dbReference>
<dbReference type="AlphaFoldDB" id="A0A1X9LGF3"/>
<dbReference type="EMBL" id="CP020715">
    <property type="protein sequence ID" value="ARJ04223.1"/>
    <property type="molecule type" value="Genomic_DNA"/>
</dbReference>
<dbReference type="STRING" id="1619308.B5808_02510"/>
<dbReference type="RefSeq" id="WP_085018137.1">
    <property type="nucleotide sequence ID" value="NZ_BMHD01000001.1"/>
</dbReference>
<dbReference type="PANTHER" id="PTHR12126">
    <property type="entry name" value="NADH-UBIQUINONE OXIDOREDUCTASE 39 KDA SUBUNIT-RELATED"/>
    <property type="match status" value="1"/>
</dbReference>
<keyword evidence="3" id="KW-1185">Reference proteome</keyword>
<sequence>MRIAVAGGTGTVGRHVVDAARRRGHEVTTLSRATGTDLTTGTGLVEALRGTDAVIDATSISTQSAKASETFFRTVTSHLLEAERSAGVDHHLALSIVGSDRAPFGYYAGKAAQERLVSAGGTPWTILRATQFHEFAAQIYRQIAFGPISLVPKMISQPVAARGVGLRLVELAEHGPSGHAPDLAGPEVLRMGDMVRDYARATGDTGPIWEVPLPGGFGRALRDGTLLAGPGATLGTQTFGDWIADITTRKDTA</sequence>
<evidence type="ECO:0000313" key="3">
    <source>
        <dbReference type="Proteomes" id="UP000192775"/>
    </source>
</evidence>
<dbReference type="Gene3D" id="3.40.50.720">
    <property type="entry name" value="NAD(P)-binding Rossmann-like Domain"/>
    <property type="match status" value="1"/>
</dbReference>
<reference evidence="2 3" key="1">
    <citation type="submission" date="2017-04" db="EMBL/GenBank/DDBJ databases">
        <authorList>
            <person name="Afonso C.L."/>
            <person name="Miller P.J."/>
            <person name="Scott M.A."/>
            <person name="Spackman E."/>
            <person name="Goraichik I."/>
            <person name="Dimitrov K.M."/>
            <person name="Suarez D.L."/>
            <person name="Swayne D.E."/>
        </authorList>
    </citation>
    <scope>NUCLEOTIDE SEQUENCE [LARGE SCALE GENOMIC DNA]</scope>
    <source>
        <strain evidence="3">XA(T)</strain>
    </source>
</reference>
<protein>
    <submittedName>
        <fullName evidence="2">3-beta hydroxysteroid dehydrogenase</fullName>
    </submittedName>
</protein>
<dbReference type="InterPro" id="IPR051207">
    <property type="entry name" value="ComplexI_NDUFA9_subunit"/>
</dbReference>
<dbReference type="PANTHER" id="PTHR12126:SF11">
    <property type="entry name" value="NADH DEHYDROGENASE [UBIQUINONE] 1 ALPHA SUBCOMPLEX SUBUNIT 9, MITOCHONDRIAL"/>
    <property type="match status" value="1"/>
</dbReference>
<dbReference type="Pfam" id="PF13460">
    <property type="entry name" value="NAD_binding_10"/>
    <property type="match status" value="1"/>
</dbReference>
<dbReference type="Proteomes" id="UP000192775">
    <property type="component" value="Chromosome"/>
</dbReference>
<name>A0A1X9LGF3_9MICO</name>
<evidence type="ECO:0000313" key="2">
    <source>
        <dbReference type="EMBL" id="ARJ04223.1"/>
    </source>
</evidence>
<dbReference type="GO" id="GO:0044877">
    <property type="term" value="F:protein-containing complex binding"/>
    <property type="evidence" value="ECO:0007669"/>
    <property type="project" value="TreeGrafter"/>
</dbReference>
<feature type="domain" description="NAD(P)-binding" evidence="1">
    <location>
        <begin position="7"/>
        <end position="136"/>
    </location>
</feature>
<evidence type="ECO:0000259" key="1">
    <source>
        <dbReference type="Pfam" id="PF13460"/>
    </source>
</evidence>
<proteinExistence type="predicted"/>
<organism evidence="2 3">
    <name type="scientific">Cnuibacter physcomitrellae</name>
    <dbReference type="NCBI Taxonomy" id="1619308"/>
    <lineage>
        <taxon>Bacteria</taxon>
        <taxon>Bacillati</taxon>
        <taxon>Actinomycetota</taxon>
        <taxon>Actinomycetes</taxon>
        <taxon>Micrococcales</taxon>
        <taxon>Microbacteriaceae</taxon>
        <taxon>Cnuibacter</taxon>
    </lineage>
</organism>